<dbReference type="PROSITE" id="PS51575">
    <property type="entry name" value="SAM_MT43_SUVAR39_2"/>
    <property type="match status" value="1"/>
</dbReference>
<feature type="region of interest" description="Disordered" evidence="7">
    <location>
        <begin position="102"/>
        <end position="172"/>
    </location>
</feature>
<dbReference type="InterPro" id="IPR025794">
    <property type="entry name" value="H3-K9-MeTrfase_plant"/>
</dbReference>
<dbReference type="PROSITE" id="PS50867">
    <property type="entry name" value="PRE_SET"/>
    <property type="match status" value="1"/>
</dbReference>
<dbReference type="PROSITE" id="PS50280">
    <property type="entry name" value="SET"/>
    <property type="match status" value="1"/>
</dbReference>
<protein>
    <submittedName>
        <fullName evidence="11">Histone-lysine N-methyltransferase, H3 lysine-9 specific SUVH1-like</fullName>
    </submittedName>
</protein>
<dbReference type="STRING" id="1194695.A0A5A7VD44"/>
<dbReference type="Pfam" id="PF00856">
    <property type="entry name" value="SET"/>
    <property type="match status" value="1"/>
</dbReference>
<dbReference type="FunFam" id="2.30.280.10:FF:000003">
    <property type="entry name" value="Histone-lysine N-methyltransferase, H3 lysine-9 specific SUVH5"/>
    <property type="match status" value="1"/>
</dbReference>
<dbReference type="InterPro" id="IPR003105">
    <property type="entry name" value="SRA_YDG"/>
</dbReference>
<dbReference type="InterPro" id="IPR051357">
    <property type="entry name" value="H3K9_HMTase_SUVAR3-9"/>
</dbReference>
<feature type="domain" description="SET" evidence="8">
    <location>
        <begin position="552"/>
        <end position="688"/>
    </location>
</feature>
<dbReference type="EMBL" id="SSTE01001422">
    <property type="protein sequence ID" value="KAA0065548.1"/>
    <property type="molecule type" value="Genomic_DNA"/>
</dbReference>
<dbReference type="GO" id="GO:0003690">
    <property type="term" value="F:double-stranded DNA binding"/>
    <property type="evidence" value="ECO:0007669"/>
    <property type="project" value="TreeGrafter"/>
</dbReference>
<reference evidence="11 12" key="1">
    <citation type="submission" date="2019-08" db="EMBL/GenBank/DDBJ databases">
        <title>Draft genome sequences of two oriental melons (Cucumis melo L. var makuwa).</title>
        <authorList>
            <person name="Kwon S.-Y."/>
        </authorList>
    </citation>
    <scope>NUCLEOTIDE SEQUENCE [LARGE SCALE GENOMIC DNA]</scope>
    <source>
        <strain evidence="12">cv. SW 3</strain>
        <tissue evidence="11">Leaf</tissue>
    </source>
</reference>
<dbReference type="SMART" id="SM00317">
    <property type="entry name" value="SET"/>
    <property type="match status" value="1"/>
</dbReference>
<dbReference type="GO" id="GO:0008270">
    <property type="term" value="F:zinc ion binding"/>
    <property type="evidence" value="ECO:0007669"/>
    <property type="project" value="InterPro"/>
</dbReference>
<dbReference type="GO" id="GO:0005634">
    <property type="term" value="C:nucleus"/>
    <property type="evidence" value="ECO:0007669"/>
    <property type="project" value="UniProtKB-SubCell"/>
</dbReference>
<dbReference type="SUPFAM" id="SSF82199">
    <property type="entry name" value="SET domain"/>
    <property type="match status" value="1"/>
</dbReference>
<comment type="caution">
    <text evidence="11">The sequence shown here is derived from an EMBL/GenBank/DDBJ whole genome shotgun (WGS) entry which is preliminary data.</text>
</comment>
<keyword evidence="4 6" id="KW-0539">Nucleus</keyword>
<evidence type="ECO:0000313" key="11">
    <source>
        <dbReference type="EMBL" id="KAA0065548.1"/>
    </source>
</evidence>
<proteinExistence type="predicted"/>
<dbReference type="PANTHER" id="PTHR45660:SF13">
    <property type="entry name" value="HISTONE-LYSINE N-METHYLTRANSFERASE SETMAR"/>
    <property type="match status" value="1"/>
</dbReference>
<evidence type="ECO:0000256" key="6">
    <source>
        <dbReference type="PROSITE-ProRule" id="PRU00358"/>
    </source>
</evidence>
<evidence type="ECO:0000256" key="2">
    <source>
        <dbReference type="ARBA" id="ARBA00022454"/>
    </source>
</evidence>
<evidence type="ECO:0000256" key="5">
    <source>
        <dbReference type="ARBA" id="ARBA00023328"/>
    </source>
</evidence>
<dbReference type="PROSITE" id="PS51015">
    <property type="entry name" value="YDG"/>
    <property type="match status" value="1"/>
</dbReference>
<evidence type="ECO:0000313" key="12">
    <source>
        <dbReference type="Proteomes" id="UP000321393"/>
    </source>
</evidence>
<evidence type="ECO:0000256" key="3">
    <source>
        <dbReference type="ARBA" id="ARBA00022853"/>
    </source>
</evidence>
<dbReference type="Gene3D" id="2.30.280.10">
    <property type="entry name" value="SRA-YDG"/>
    <property type="match status" value="1"/>
</dbReference>
<keyword evidence="5" id="KW-0137">Centromere</keyword>
<dbReference type="PANTHER" id="PTHR45660">
    <property type="entry name" value="HISTONE-LYSINE N-METHYLTRANSFERASE SETMAR"/>
    <property type="match status" value="1"/>
</dbReference>
<dbReference type="SUPFAM" id="SSF88697">
    <property type="entry name" value="PUA domain-like"/>
    <property type="match status" value="1"/>
</dbReference>
<dbReference type="Gene3D" id="2.170.270.10">
    <property type="entry name" value="SET domain"/>
    <property type="match status" value="1"/>
</dbReference>
<organism evidence="11 12">
    <name type="scientific">Cucumis melo var. makuwa</name>
    <name type="common">Oriental melon</name>
    <dbReference type="NCBI Taxonomy" id="1194695"/>
    <lineage>
        <taxon>Eukaryota</taxon>
        <taxon>Viridiplantae</taxon>
        <taxon>Streptophyta</taxon>
        <taxon>Embryophyta</taxon>
        <taxon>Tracheophyta</taxon>
        <taxon>Spermatophyta</taxon>
        <taxon>Magnoliopsida</taxon>
        <taxon>eudicotyledons</taxon>
        <taxon>Gunneridae</taxon>
        <taxon>Pentapetalae</taxon>
        <taxon>rosids</taxon>
        <taxon>fabids</taxon>
        <taxon>Cucurbitales</taxon>
        <taxon>Cucurbitaceae</taxon>
        <taxon>Benincaseae</taxon>
        <taxon>Cucumis</taxon>
    </lineage>
</organism>
<feature type="compositionally biased region" description="Polar residues" evidence="7">
    <location>
        <begin position="102"/>
        <end position="131"/>
    </location>
</feature>
<dbReference type="SMART" id="SM00466">
    <property type="entry name" value="SRA"/>
    <property type="match status" value="1"/>
</dbReference>
<name>A0A5A7VD44_CUCMM</name>
<evidence type="ECO:0000259" key="10">
    <source>
        <dbReference type="PROSITE" id="PS51015"/>
    </source>
</evidence>
<evidence type="ECO:0000256" key="1">
    <source>
        <dbReference type="ARBA" id="ARBA00004584"/>
    </source>
</evidence>
<accession>A0A5A7VD44</accession>
<keyword evidence="2" id="KW-0158">Chromosome</keyword>
<evidence type="ECO:0000256" key="4">
    <source>
        <dbReference type="ARBA" id="ARBA00023242"/>
    </source>
</evidence>
<dbReference type="InterPro" id="IPR036987">
    <property type="entry name" value="SRA-YDG_sf"/>
</dbReference>
<dbReference type="InterPro" id="IPR007728">
    <property type="entry name" value="Pre-SET_dom"/>
</dbReference>
<dbReference type="InterPro" id="IPR046341">
    <property type="entry name" value="SET_dom_sf"/>
</dbReference>
<evidence type="ECO:0000259" key="8">
    <source>
        <dbReference type="PROSITE" id="PS50280"/>
    </source>
</evidence>
<dbReference type="InterPro" id="IPR015947">
    <property type="entry name" value="PUA-like_sf"/>
</dbReference>
<feature type="domain" description="YDG" evidence="10">
    <location>
        <begin position="266"/>
        <end position="413"/>
    </location>
</feature>
<dbReference type="Pfam" id="PF05033">
    <property type="entry name" value="Pre-SET"/>
    <property type="match status" value="1"/>
</dbReference>
<feature type="domain" description="Pre-SET" evidence="9">
    <location>
        <begin position="488"/>
        <end position="549"/>
    </location>
</feature>
<dbReference type="GO" id="GO:0042054">
    <property type="term" value="F:histone methyltransferase activity"/>
    <property type="evidence" value="ECO:0007669"/>
    <property type="project" value="InterPro"/>
</dbReference>
<keyword evidence="3" id="KW-0156">Chromatin regulator</keyword>
<dbReference type="OrthoDB" id="5792673at2759"/>
<feature type="compositionally biased region" description="Basic residues" evidence="7">
    <location>
        <begin position="160"/>
        <end position="171"/>
    </location>
</feature>
<dbReference type="GO" id="GO:0000775">
    <property type="term" value="C:chromosome, centromeric region"/>
    <property type="evidence" value="ECO:0007669"/>
    <property type="project" value="UniProtKB-SubCell"/>
</dbReference>
<gene>
    <name evidence="11" type="ORF">E6C27_scaffold638G00540</name>
</gene>
<evidence type="ECO:0000259" key="9">
    <source>
        <dbReference type="PROSITE" id="PS50867"/>
    </source>
</evidence>
<dbReference type="Proteomes" id="UP000321393">
    <property type="component" value="Unassembled WGS sequence"/>
</dbReference>
<sequence>MEQQLDQDSIPVAGSLDKSKVLNVKPLRQLVPVFPSAQNVSSFSTPQGAAPFVCAGPSGPFPPGVAPFYPFFFSPAEQNQQTPGGVTNTTASFGLNSPISTAVPISSFRTPTEGTSTQNTGSRKNTRSRAQLQDGYSDGQNDNSQYYGMGVNDGEDSSKVGRKNKAKKKTRNGQDINFTSDVDIDAMLNEMVSTYNLSVLDSNRQAHGTIEAVSCVLMVFDLLRRKISQVEESKEPMPGSIRRPDLKTGAFLMTKGIRTNINKRIGTVPGVEIGDIFFFRMELCLVGLHAPSMAGIDYMGLKVSQDEEPVAVSIVSSGGYEDDTNDTDVLIYSGQGGVNRKDKESIDQKLERGNLALEKSLHRGNDVRVIRGVRDFSNPTGKIYVYDGLYKIQESWVEKGKSGCNVFKYKLVRLPGQREAFLNWKLVQQWKDGNVSRIGVIIPDLASGAESLPVSLVNDVDDEKGPAYFTYYAGLKYLKPVYSMEPSAGCNCVGGCLPGNINCLCMQKNGGYLPYSSNGVLASQQSTIYECGASCQCPPNSRNRVAQGGLKFRLEVFRTKGKGWGLRSWDPIRAGAFICQYAGEVIDSSKAKDSVRDNEDGYIFDATRSYPNLEVMSGDSDGPPRLPFPLVISAKNAGNVARFMNHSCCPNVYWKPIIRENKGEHDVHIAFHAIRHIPPMMELTYDYGISPPESADGRKINCLLYGVMDLIWLGLNKFHIFKLWGQLRATLVVTAWMFRPFKMKSRNDRDTSEHVTTLGIRFVVLSPQQY</sequence>
<dbReference type="InterPro" id="IPR001214">
    <property type="entry name" value="SET_dom"/>
</dbReference>
<evidence type="ECO:0000256" key="7">
    <source>
        <dbReference type="SAM" id="MobiDB-lite"/>
    </source>
</evidence>
<comment type="subcellular location">
    <subcellularLocation>
        <location evidence="1">Chromosome</location>
        <location evidence="1">Centromere</location>
    </subcellularLocation>
    <subcellularLocation>
        <location evidence="6">Nucleus</location>
    </subcellularLocation>
</comment>
<dbReference type="AlphaFoldDB" id="A0A5A7VD44"/>
<dbReference type="SMART" id="SM00468">
    <property type="entry name" value="PreSET"/>
    <property type="match status" value="1"/>
</dbReference>
<dbReference type="Pfam" id="PF02182">
    <property type="entry name" value="SAD_SRA"/>
    <property type="match status" value="1"/>
</dbReference>